<reference evidence="1" key="1">
    <citation type="submission" date="2014-05" db="EMBL/GenBank/DDBJ databases">
        <authorList>
            <person name="Chronopoulou M."/>
        </authorList>
    </citation>
    <scope>NUCLEOTIDE SEQUENCE</scope>
    <source>
        <tissue evidence="1">Whole organism</tissue>
    </source>
</reference>
<sequence>YGKEGNRSFQTRIQPCYQYKTVGVWWTCERGYHY</sequence>
<feature type="non-terminal residue" evidence="1">
    <location>
        <position position="1"/>
    </location>
</feature>
<name>A0A0K2VJY5_LEPSM</name>
<accession>A0A0K2VJY5</accession>
<protein>
    <submittedName>
        <fullName evidence="1">Uncharacterized protein</fullName>
    </submittedName>
</protein>
<dbReference type="EMBL" id="HACA01032940">
    <property type="protein sequence ID" value="CDW50301.1"/>
    <property type="molecule type" value="Transcribed_RNA"/>
</dbReference>
<organism evidence="1">
    <name type="scientific">Lepeophtheirus salmonis</name>
    <name type="common">Salmon louse</name>
    <name type="synonym">Caligus salmonis</name>
    <dbReference type="NCBI Taxonomy" id="72036"/>
    <lineage>
        <taxon>Eukaryota</taxon>
        <taxon>Metazoa</taxon>
        <taxon>Ecdysozoa</taxon>
        <taxon>Arthropoda</taxon>
        <taxon>Crustacea</taxon>
        <taxon>Multicrustacea</taxon>
        <taxon>Hexanauplia</taxon>
        <taxon>Copepoda</taxon>
        <taxon>Siphonostomatoida</taxon>
        <taxon>Caligidae</taxon>
        <taxon>Lepeophtheirus</taxon>
    </lineage>
</organism>
<dbReference type="AlphaFoldDB" id="A0A0K2VJY5"/>
<proteinExistence type="predicted"/>
<evidence type="ECO:0000313" key="1">
    <source>
        <dbReference type="EMBL" id="CDW50301.1"/>
    </source>
</evidence>